<dbReference type="Proteomes" id="UP000235965">
    <property type="component" value="Unassembled WGS sequence"/>
</dbReference>
<protein>
    <submittedName>
        <fullName evidence="1">Uncharacterized protein</fullName>
    </submittedName>
</protein>
<dbReference type="EMBL" id="NEVH01007395">
    <property type="protein sequence ID" value="PNF35981.1"/>
    <property type="molecule type" value="Genomic_DNA"/>
</dbReference>
<comment type="caution">
    <text evidence="1">The sequence shown here is derived from an EMBL/GenBank/DDBJ whole genome shotgun (WGS) entry which is preliminary data.</text>
</comment>
<sequence length="53" mass="5911">MGEIFEALSMAKNVIKIFFSLSPSQPIKILTDTILRASDLSSSLRWDKAGVRQ</sequence>
<reference evidence="1 2" key="1">
    <citation type="submission" date="2017-12" db="EMBL/GenBank/DDBJ databases">
        <title>Hemimetabolous genomes reveal molecular basis of termite eusociality.</title>
        <authorList>
            <person name="Harrison M.C."/>
            <person name="Jongepier E."/>
            <person name="Robertson H.M."/>
            <person name="Arning N."/>
            <person name="Bitard-Feildel T."/>
            <person name="Chao H."/>
            <person name="Childers C.P."/>
            <person name="Dinh H."/>
            <person name="Doddapaneni H."/>
            <person name="Dugan S."/>
            <person name="Gowin J."/>
            <person name="Greiner C."/>
            <person name="Han Y."/>
            <person name="Hu H."/>
            <person name="Hughes D.S.T."/>
            <person name="Huylmans A.-K."/>
            <person name="Kemena C."/>
            <person name="Kremer L.P.M."/>
            <person name="Lee S.L."/>
            <person name="Lopez-Ezquerra A."/>
            <person name="Mallet L."/>
            <person name="Monroy-Kuhn J.M."/>
            <person name="Moser A."/>
            <person name="Murali S.C."/>
            <person name="Muzny D.M."/>
            <person name="Otani S."/>
            <person name="Piulachs M.-D."/>
            <person name="Poelchau M."/>
            <person name="Qu J."/>
            <person name="Schaub F."/>
            <person name="Wada-Katsumata A."/>
            <person name="Worley K.C."/>
            <person name="Xie Q."/>
            <person name="Ylla G."/>
            <person name="Poulsen M."/>
            <person name="Gibbs R.A."/>
            <person name="Schal C."/>
            <person name="Richards S."/>
            <person name="Belles X."/>
            <person name="Korb J."/>
            <person name="Bornberg-Bauer E."/>
        </authorList>
    </citation>
    <scope>NUCLEOTIDE SEQUENCE [LARGE SCALE GENOMIC DNA]</scope>
    <source>
        <tissue evidence="1">Whole body</tissue>
    </source>
</reference>
<proteinExistence type="predicted"/>
<evidence type="ECO:0000313" key="1">
    <source>
        <dbReference type="EMBL" id="PNF35981.1"/>
    </source>
</evidence>
<accession>A0A2J7R573</accession>
<organism evidence="1 2">
    <name type="scientific">Cryptotermes secundus</name>
    <dbReference type="NCBI Taxonomy" id="105785"/>
    <lineage>
        <taxon>Eukaryota</taxon>
        <taxon>Metazoa</taxon>
        <taxon>Ecdysozoa</taxon>
        <taxon>Arthropoda</taxon>
        <taxon>Hexapoda</taxon>
        <taxon>Insecta</taxon>
        <taxon>Pterygota</taxon>
        <taxon>Neoptera</taxon>
        <taxon>Polyneoptera</taxon>
        <taxon>Dictyoptera</taxon>
        <taxon>Blattodea</taxon>
        <taxon>Blattoidea</taxon>
        <taxon>Termitoidae</taxon>
        <taxon>Kalotermitidae</taxon>
        <taxon>Cryptotermitinae</taxon>
        <taxon>Cryptotermes</taxon>
    </lineage>
</organism>
<evidence type="ECO:0000313" key="2">
    <source>
        <dbReference type="Proteomes" id="UP000235965"/>
    </source>
</evidence>
<keyword evidence="2" id="KW-1185">Reference proteome</keyword>
<name>A0A2J7R573_9NEOP</name>
<gene>
    <name evidence="1" type="ORF">B7P43_G03519</name>
</gene>
<dbReference type="AlphaFoldDB" id="A0A2J7R573"/>
<dbReference type="InParanoid" id="A0A2J7R573"/>